<accession>A0A2S9XXV7</accession>
<comment type="caution">
    <text evidence="1">The sequence shown here is derived from an EMBL/GenBank/DDBJ whole genome shotgun (WGS) entry which is preliminary data.</text>
</comment>
<dbReference type="InterPro" id="IPR036390">
    <property type="entry name" value="WH_DNA-bd_sf"/>
</dbReference>
<name>A0A2S9XXV7_9BACT</name>
<organism evidence="1 2">
    <name type="scientific">Enhygromyxa salina</name>
    <dbReference type="NCBI Taxonomy" id="215803"/>
    <lineage>
        <taxon>Bacteria</taxon>
        <taxon>Pseudomonadati</taxon>
        <taxon>Myxococcota</taxon>
        <taxon>Polyangia</taxon>
        <taxon>Nannocystales</taxon>
        <taxon>Nannocystaceae</taxon>
        <taxon>Enhygromyxa</taxon>
    </lineage>
</organism>
<dbReference type="RefSeq" id="WP_106392555.1">
    <property type="nucleotide sequence ID" value="NZ_PVNK01000149.1"/>
</dbReference>
<dbReference type="Gene3D" id="1.10.10.10">
    <property type="entry name" value="Winged helix-like DNA-binding domain superfamily/Winged helix DNA-binding domain"/>
    <property type="match status" value="1"/>
</dbReference>
<sequence length="93" mass="10376">MAKGADRPTDKSLFWQIVEERDVRLDHVQRAVLRYLADVGGAATDFELRMRVSHPPSRIRQALEGLAREGLVELETSEGYVVASLTRGGQRVA</sequence>
<reference evidence="1 2" key="1">
    <citation type="submission" date="2018-03" db="EMBL/GenBank/DDBJ databases">
        <title>Draft Genome Sequences of the Obligatory Marine Myxobacteria Enhygromyxa salina SWB005.</title>
        <authorList>
            <person name="Poehlein A."/>
            <person name="Moghaddam J.A."/>
            <person name="Harms H."/>
            <person name="Alanjari M."/>
            <person name="Koenig G.M."/>
            <person name="Daniel R."/>
            <person name="Schaeberle T.F."/>
        </authorList>
    </citation>
    <scope>NUCLEOTIDE SEQUENCE [LARGE SCALE GENOMIC DNA]</scope>
    <source>
        <strain evidence="1 2">SWB005</strain>
    </source>
</reference>
<dbReference type="AlphaFoldDB" id="A0A2S9XXV7"/>
<proteinExistence type="predicted"/>
<dbReference type="EMBL" id="PVNK01000149">
    <property type="protein sequence ID" value="PRP97692.1"/>
    <property type="molecule type" value="Genomic_DNA"/>
</dbReference>
<dbReference type="SUPFAM" id="SSF46785">
    <property type="entry name" value="Winged helix' DNA-binding domain"/>
    <property type="match status" value="1"/>
</dbReference>
<evidence type="ECO:0000313" key="1">
    <source>
        <dbReference type="EMBL" id="PRP97692.1"/>
    </source>
</evidence>
<dbReference type="Proteomes" id="UP000237968">
    <property type="component" value="Unassembled WGS sequence"/>
</dbReference>
<dbReference type="InterPro" id="IPR036388">
    <property type="entry name" value="WH-like_DNA-bd_sf"/>
</dbReference>
<gene>
    <name evidence="1" type="ORF">ENSA5_31990</name>
</gene>
<evidence type="ECO:0008006" key="3">
    <source>
        <dbReference type="Google" id="ProtNLM"/>
    </source>
</evidence>
<keyword evidence="2" id="KW-1185">Reference proteome</keyword>
<protein>
    <recommendedName>
        <fullName evidence="3">MarR family transcriptional regulator</fullName>
    </recommendedName>
</protein>
<evidence type="ECO:0000313" key="2">
    <source>
        <dbReference type="Proteomes" id="UP000237968"/>
    </source>
</evidence>